<dbReference type="RefSeq" id="WP_369312624.1">
    <property type="nucleotide sequence ID" value="NZ_JBEHZE010000001.1"/>
</dbReference>
<name>A0ABV3Z1N5_9PROT</name>
<dbReference type="EMBL" id="JBEHZE010000001">
    <property type="protein sequence ID" value="MEX6632700.1"/>
    <property type="molecule type" value="Genomic_DNA"/>
</dbReference>
<gene>
    <name evidence="1" type="ORF">ABFZ84_03990</name>
</gene>
<sequence length="94" mass="10601">MSKILLFGVVLSACFGFAMFRMQPKPMSAIEAMTTEQRLAYFQSRETSDIVGYYCSGMKMSAQVERDLEQSLRRHHGVTQCSSANGNVRRIPSE</sequence>
<dbReference type="Proteomes" id="UP001560685">
    <property type="component" value="Unassembled WGS sequence"/>
</dbReference>
<organism evidence="1 2">
    <name type="scientific">Hyphococcus lacteus</name>
    <dbReference type="NCBI Taxonomy" id="3143536"/>
    <lineage>
        <taxon>Bacteria</taxon>
        <taxon>Pseudomonadati</taxon>
        <taxon>Pseudomonadota</taxon>
        <taxon>Alphaproteobacteria</taxon>
        <taxon>Parvularculales</taxon>
        <taxon>Parvularculaceae</taxon>
        <taxon>Hyphococcus</taxon>
    </lineage>
</organism>
<protein>
    <submittedName>
        <fullName evidence="1">Uncharacterized protein</fullName>
    </submittedName>
</protein>
<accession>A0ABV3Z1N5</accession>
<proteinExistence type="predicted"/>
<evidence type="ECO:0000313" key="1">
    <source>
        <dbReference type="EMBL" id="MEX6632700.1"/>
    </source>
</evidence>
<evidence type="ECO:0000313" key="2">
    <source>
        <dbReference type="Proteomes" id="UP001560685"/>
    </source>
</evidence>
<keyword evidence="2" id="KW-1185">Reference proteome</keyword>
<comment type="caution">
    <text evidence="1">The sequence shown here is derived from an EMBL/GenBank/DDBJ whole genome shotgun (WGS) entry which is preliminary data.</text>
</comment>
<reference evidence="1 2" key="1">
    <citation type="submission" date="2024-05" db="EMBL/GenBank/DDBJ databases">
        <title>Three bacterial strains, DH-69, EH-24, and ECK-19 isolated from coastal sediments.</title>
        <authorList>
            <person name="Ye Y.-Q."/>
            <person name="Du Z.-J."/>
        </authorList>
    </citation>
    <scope>NUCLEOTIDE SEQUENCE [LARGE SCALE GENOMIC DNA]</scope>
    <source>
        <strain evidence="1 2">ECK-19</strain>
    </source>
</reference>